<evidence type="ECO:0000256" key="1">
    <source>
        <dbReference type="SAM" id="Coils"/>
    </source>
</evidence>
<evidence type="ECO:0000313" key="3">
    <source>
        <dbReference type="Proteomes" id="UP001159405"/>
    </source>
</evidence>
<name>A0ABN8R0Q2_9CNID</name>
<sequence>MSLIATSSRCFKALETAVEAVKTGNADSSAVVIRSIRQDGVLLQKQASILCDELKQAEKKQQELDEDLTRQINNLHAEEMKLKNKRQALEAKKSALNKERERCCRNKQDASRRYEEAKAEKRKAEEKCKELKNWWWVPGYGTFLAVRELVENNEAKARDERREMERYDGEMSRAESNIRSANTAISQVEKDQNDISKKVADLNRRREACHEELGNIKTLISFIMQAATFWEEVIMLTNAATVKTEQVQKVVDLAATKNSVKILSSRGTETKMRSFKESWMEVAEMFASEENKLLLNGELYRWKLAFK</sequence>
<organism evidence="2 3">
    <name type="scientific">Porites lobata</name>
    <dbReference type="NCBI Taxonomy" id="104759"/>
    <lineage>
        <taxon>Eukaryota</taxon>
        <taxon>Metazoa</taxon>
        <taxon>Cnidaria</taxon>
        <taxon>Anthozoa</taxon>
        <taxon>Hexacorallia</taxon>
        <taxon>Scleractinia</taxon>
        <taxon>Fungiina</taxon>
        <taxon>Poritidae</taxon>
        <taxon>Porites</taxon>
    </lineage>
</organism>
<comment type="caution">
    <text evidence="2">The sequence shown here is derived from an EMBL/GenBank/DDBJ whole genome shotgun (WGS) entry which is preliminary data.</text>
</comment>
<feature type="coiled-coil region" evidence="1">
    <location>
        <begin position="47"/>
        <end position="205"/>
    </location>
</feature>
<gene>
    <name evidence="2" type="ORF">PLOB_00012928</name>
</gene>
<keyword evidence="1" id="KW-0175">Coiled coil</keyword>
<dbReference type="Proteomes" id="UP001159405">
    <property type="component" value="Unassembled WGS sequence"/>
</dbReference>
<reference evidence="2 3" key="1">
    <citation type="submission" date="2022-05" db="EMBL/GenBank/DDBJ databases">
        <authorList>
            <consortium name="Genoscope - CEA"/>
            <person name="William W."/>
        </authorList>
    </citation>
    <scope>NUCLEOTIDE SEQUENCE [LARGE SCALE GENOMIC DNA]</scope>
</reference>
<keyword evidence="3" id="KW-1185">Reference proteome</keyword>
<dbReference type="EMBL" id="CALNXK010000172">
    <property type="protein sequence ID" value="CAH3172332.1"/>
    <property type="molecule type" value="Genomic_DNA"/>
</dbReference>
<protein>
    <submittedName>
        <fullName evidence="2">Uncharacterized protein</fullName>
    </submittedName>
</protein>
<accession>A0ABN8R0Q2</accession>
<evidence type="ECO:0000313" key="2">
    <source>
        <dbReference type="EMBL" id="CAH3172332.1"/>
    </source>
</evidence>
<proteinExistence type="predicted"/>